<dbReference type="Gene3D" id="3.40.50.2300">
    <property type="match status" value="2"/>
</dbReference>
<dbReference type="Pfam" id="PF13458">
    <property type="entry name" value="Peripla_BP_6"/>
    <property type="match status" value="1"/>
</dbReference>
<dbReference type="EMBL" id="JACTVJ010000014">
    <property type="protein sequence ID" value="MBC9716422.1"/>
    <property type="molecule type" value="Genomic_DNA"/>
</dbReference>
<dbReference type="InterPro" id="IPR028081">
    <property type="entry name" value="Leu-bd"/>
</dbReference>
<comment type="similarity">
    <text evidence="1">Belongs to the leucine-binding protein family.</text>
</comment>
<organism evidence="5 6">
    <name type="scientific">Streptomyces polyasparticus</name>
    <dbReference type="NCBI Taxonomy" id="2767826"/>
    <lineage>
        <taxon>Bacteria</taxon>
        <taxon>Bacillati</taxon>
        <taxon>Actinomycetota</taxon>
        <taxon>Actinomycetes</taxon>
        <taxon>Kitasatosporales</taxon>
        <taxon>Streptomycetaceae</taxon>
        <taxon>Streptomyces</taxon>
    </lineage>
</organism>
<feature type="domain" description="Leucine-binding protein" evidence="4">
    <location>
        <begin position="73"/>
        <end position="395"/>
    </location>
</feature>
<sequence>MTNRLRALPTVRRSPLPSRALRSPGRRTSLGLALAVTATLATGCGALPGLSSETQGPVTVMTWAPENTKGTNAPGVPAMAKAYARWVNENGGLGGRDLEVITCNEQNDVSGAADCARKAVDAEVVAVVGSYSQYGQSFLSTLEADGIPFIGGFGLTEDEFTSPLSYPVNGGQVALMAGNGEQLAEHCAKVSLVRPDTIAGDDLPELLDFSLKRAGRPKATDIRAGEDANDFTKQAERALAEAGAPATLATTLGVEGAREQARKGCVTAALGDQTTTFFDSLRRVREDFQDVRIGSVLGSLDQTAINRGGGKSGVYEGAYVTGWYPAAGDQRWAPMRKVITEQAFNDNRIDPADASVQNTWIAYTVLKQVVESLGEGAVNADSVTRALNDGIRVKTGGLTPTLSWRFEDTIAVRDYPRMVNAHVWFQQVRSGQLTAVGREPVDMTDTLEQTI</sequence>
<dbReference type="InterPro" id="IPR028082">
    <property type="entry name" value="Peripla_BP_I"/>
</dbReference>
<accession>A0ABR7SLV7</accession>
<dbReference type="Proteomes" id="UP000642284">
    <property type="component" value="Unassembled WGS sequence"/>
</dbReference>
<proteinExistence type="inferred from homology"/>
<keyword evidence="6" id="KW-1185">Reference proteome</keyword>
<evidence type="ECO:0000313" key="5">
    <source>
        <dbReference type="EMBL" id="MBC9716422.1"/>
    </source>
</evidence>
<protein>
    <submittedName>
        <fullName evidence="5">ABC transporter substrate-binding protein</fullName>
    </submittedName>
</protein>
<gene>
    <name evidence="5" type="ORF">H9Y04_28205</name>
</gene>
<dbReference type="SUPFAM" id="SSF53822">
    <property type="entry name" value="Periplasmic binding protein-like I"/>
    <property type="match status" value="1"/>
</dbReference>
<feature type="compositionally biased region" description="Low complexity" evidence="3">
    <location>
        <begin position="12"/>
        <end position="24"/>
    </location>
</feature>
<feature type="region of interest" description="Disordered" evidence="3">
    <location>
        <begin position="1"/>
        <end position="24"/>
    </location>
</feature>
<evidence type="ECO:0000256" key="3">
    <source>
        <dbReference type="SAM" id="MobiDB-lite"/>
    </source>
</evidence>
<evidence type="ECO:0000259" key="4">
    <source>
        <dbReference type="Pfam" id="PF13458"/>
    </source>
</evidence>
<evidence type="ECO:0000256" key="1">
    <source>
        <dbReference type="ARBA" id="ARBA00010062"/>
    </source>
</evidence>
<dbReference type="RefSeq" id="WP_187816880.1">
    <property type="nucleotide sequence ID" value="NZ_JACTVJ010000014.1"/>
</dbReference>
<keyword evidence="2" id="KW-0732">Signal</keyword>
<comment type="caution">
    <text evidence="5">The sequence shown here is derived from an EMBL/GenBank/DDBJ whole genome shotgun (WGS) entry which is preliminary data.</text>
</comment>
<reference evidence="5 6" key="1">
    <citation type="submission" date="2020-08" db="EMBL/GenBank/DDBJ databases">
        <title>Genemic of Streptomyces polyaspartic.</title>
        <authorList>
            <person name="Liu W."/>
        </authorList>
    </citation>
    <scope>NUCLEOTIDE SEQUENCE [LARGE SCALE GENOMIC DNA]</scope>
    <source>
        <strain evidence="5 6">TRM66268-LWL</strain>
    </source>
</reference>
<evidence type="ECO:0000313" key="6">
    <source>
        <dbReference type="Proteomes" id="UP000642284"/>
    </source>
</evidence>
<name>A0ABR7SLV7_9ACTN</name>
<evidence type="ECO:0000256" key="2">
    <source>
        <dbReference type="ARBA" id="ARBA00022729"/>
    </source>
</evidence>